<dbReference type="Proteomes" id="UP000438983">
    <property type="component" value="Chromosome"/>
</dbReference>
<protein>
    <recommendedName>
        <fullName evidence="1">HEPN AbiJ-N-terminal domain-containing protein</fullName>
    </recommendedName>
</protein>
<evidence type="ECO:0000259" key="1">
    <source>
        <dbReference type="Pfam" id="PF18863"/>
    </source>
</evidence>
<dbReference type="RefSeq" id="WP_158188967.1">
    <property type="nucleotide sequence ID" value="NZ_CP046902.1"/>
</dbReference>
<accession>A0A6I6LSW9</accession>
<evidence type="ECO:0000313" key="3">
    <source>
        <dbReference type="Proteomes" id="UP000438983"/>
    </source>
</evidence>
<dbReference type="InterPro" id="IPR049503">
    <property type="entry name" value="AbiJ_NTD4"/>
</dbReference>
<proteinExistence type="predicted"/>
<gene>
    <name evidence="2" type="ORF">GQA94_16075</name>
</gene>
<evidence type="ECO:0000313" key="2">
    <source>
        <dbReference type="EMBL" id="QGZ31506.1"/>
    </source>
</evidence>
<organism evidence="2 3">
    <name type="scientific">Stutzerimonas stutzeri</name>
    <name type="common">Pseudomonas stutzeri</name>
    <dbReference type="NCBI Taxonomy" id="316"/>
    <lineage>
        <taxon>Bacteria</taxon>
        <taxon>Pseudomonadati</taxon>
        <taxon>Pseudomonadota</taxon>
        <taxon>Gammaproteobacteria</taxon>
        <taxon>Pseudomonadales</taxon>
        <taxon>Pseudomonadaceae</taxon>
        <taxon>Stutzerimonas</taxon>
    </lineage>
</organism>
<dbReference type="AlphaFoldDB" id="A0A6I6LSW9"/>
<feature type="domain" description="HEPN AbiJ-N-terminal" evidence="1">
    <location>
        <begin position="1"/>
        <end position="173"/>
    </location>
</feature>
<dbReference type="OrthoDB" id="9786278at2"/>
<name>A0A6I6LSW9_STUST</name>
<reference evidence="2 3" key="1">
    <citation type="submission" date="2019-12" db="EMBL/GenBank/DDBJ databases">
        <title>Complete genome sequence of Pseudomonas stutzeri.</title>
        <authorList>
            <person name="Lim S.R."/>
            <person name="Kim J.H."/>
        </authorList>
    </citation>
    <scope>NUCLEOTIDE SEQUENCE [LARGE SCALE GENOMIC DNA]</scope>
    <source>
        <strain evidence="2 3">PM101005</strain>
    </source>
</reference>
<sequence>MRFSHRYGYDPARKSGEQIVEDAPDWLREEFALDVLQKLVYVDQDSRIKNDELRPLGMKELNERLCFIVRRRMDDSDWDSWTCWEGLRFSLNTAEWWQFYDCVELIGEQLRLAESNYESIDFASSFEVFKYPAYQAKVNRLFEKHLVAWRLNSTGSFEMALPKDLSERIDAAVSQLKDEFQPARVHYLKAKQYILGTSKDTENSIKESISALESVCRVLYPKASTLGKALAQMKSEGHYPPRLISVFEKFYDYCNDEPAVRHGARVPSRAHALDAELALHLSAAFIRYTLEVKRNKVKPDEVP</sequence>
<dbReference type="Pfam" id="PF18863">
    <property type="entry name" value="AbiJ_NTD4"/>
    <property type="match status" value="1"/>
</dbReference>
<dbReference type="EMBL" id="CP046902">
    <property type="protein sequence ID" value="QGZ31506.1"/>
    <property type="molecule type" value="Genomic_DNA"/>
</dbReference>